<dbReference type="PANTHER" id="PTHR43007">
    <property type="entry name" value="2-PHOSPHO-L-LACTATE TRANSFERASE"/>
    <property type="match status" value="1"/>
</dbReference>
<dbReference type="RefSeq" id="WP_006574279.1">
    <property type="nucleotide sequence ID" value="NZ_AAXG02000034.1"/>
</dbReference>
<evidence type="ECO:0000256" key="1">
    <source>
        <dbReference type="ARBA" id="ARBA00022679"/>
    </source>
</evidence>
<dbReference type="AlphaFoldDB" id="A6NZX4"/>
<dbReference type="PANTHER" id="PTHR43007:SF1">
    <property type="entry name" value="2-PHOSPHO-L-LACTATE TRANSFERASE"/>
    <property type="match status" value="1"/>
</dbReference>
<gene>
    <name evidence="3" type="primary">cofD</name>
    <name evidence="3" type="ORF">BACCAP_03778</name>
</gene>
<protein>
    <submittedName>
        <fullName evidence="3">LPPG:FO 2-phospho-L-lactate transferase</fullName>
    </submittedName>
</protein>
<dbReference type="eggNOG" id="COG0391">
    <property type="taxonomic scope" value="Bacteria"/>
</dbReference>
<dbReference type="GO" id="GO:0043743">
    <property type="term" value="F:LPPG:FO 2-phospho-L-lactate transferase activity"/>
    <property type="evidence" value="ECO:0007669"/>
    <property type="project" value="InterPro"/>
</dbReference>
<dbReference type="InterPro" id="IPR010115">
    <property type="entry name" value="FbiA/CofD"/>
</dbReference>
<accession>A6NZX4</accession>
<keyword evidence="2" id="KW-0460">Magnesium</keyword>
<organism evidence="3 4">
    <name type="scientific">Pseudoflavonifractor capillosus ATCC 29799</name>
    <dbReference type="NCBI Taxonomy" id="411467"/>
    <lineage>
        <taxon>Bacteria</taxon>
        <taxon>Bacillati</taxon>
        <taxon>Bacillota</taxon>
        <taxon>Clostridia</taxon>
        <taxon>Eubacteriales</taxon>
        <taxon>Oscillospiraceae</taxon>
        <taxon>Pseudoflavonifractor</taxon>
    </lineage>
</organism>
<proteinExistence type="inferred from homology"/>
<dbReference type="Pfam" id="PF01933">
    <property type="entry name" value="CofD"/>
    <property type="match status" value="1"/>
</dbReference>
<dbReference type="Gene3D" id="1.10.8.240">
    <property type="entry name" value="CofD-like domain"/>
    <property type="match status" value="1"/>
</dbReference>
<dbReference type="EMBL" id="AAXG02000034">
    <property type="protein sequence ID" value="EDM98477.1"/>
    <property type="molecule type" value="Genomic_DNA"/>
</dbReference>
<evidence type="ECO:0000313" key="4">
    <source>
        <dbReference type="Proteomes" id="UP000003639"/>
    </source>
</evidence>
<keyword evidence="1 3" id="KW-0808">Transferase</keyword>
<sequence>MATVVFSGGVGGSRFLSGLCRVMDQKDITVISNIGDDTEFYGLYVCPDIDIVLYTLAGRINPKTGWGLEGDTFQVLDALKKLGHPCWFNLGDQDLATHLHRTMRLKEGWPLSKVTAELARLNGLELTVLPSTDQRVETRFDTPMGDMPFQEYMVKHRWQVDIEKIRFVGAETASPAPGVLEALESAERIILAPSNPYISIGAILAVPGIREALERAKCPVIAVSPIVGGKAIKGPAARLLEQFGQPVSPVGVARVYQGLVSHMVIDNADRELAGQLEAMGIVCGVTDTMMDSFPRKEALARFVLEQK</sequence>
<dbReference type="Gene3D" id="3.40.50.10680">
    <property type="entry name" value="CofD-like domains"/>
    <property type="match status" value="1"/>
</dbReference>
<dbReference type="InterPro" id="IPR002882">
    <property type="entry name" value="CofD"/>
</dbReference>
<dbReference type="GO" id="GO:0000287">
    <property type="term" value="F:magnesium ion binding"/>
    <property type="evidence" value="ECO:0007669"/>
    <property type="project" value="InterPro"/>
</dbReference>
<dbReference type="NCBIfam" id="TIGR01819">
    <property type="entry name" value="F420_cofD"/>
    <property type="match status" value="1"/>
</dbReference>
<dbReference type="OrthoDB" id="7466225at2"/>
<dbReference type="Proteomes" id="UP000003639">
    <property type="component" value="Unassembled WGS sequence"/>
</dbReference>
<keyword evidence="4" id="KW-1185">Reference proteome</keyword>
<reference evidence="3 4" key="2">
    <citation type="submission" date="2007-06" db="EMBL/GenBank/DDBJ databases">
        <title>Draft genome sequence of Pseudoflavonifractor capillosus ATCC 29799.</title>
        <authorList>
            <person name="Sudarsanam P."/>
            <person name="Ley R."/>
            <person name="Guruge J."/>
            <person name="Turnbaugh P.J."/>
            <person name="Mahowald M."/>
            <person name="Liep D."/>
            <person name="Gordon J."/>
        </authorList>
    </citation>
    <scope>NUCLEOTIDE SEQUENCE [LARGE SCALE GENOMIC DNA]</scope>
    <source>
        <strain evidence="3 4">ATCC 29799</strain>
    </source>
</reference>
<dbReference type="HAMAP" id="MF_01257">
    <property type="entry name" value="CofD"/>
    <property type="match status" value="1"/>
</dbReference>
<evidence type="ECO:0000313" key="3">
    <source>
        <dbReference type="EMBL" id="EDM98477.1"/>
    </source>
</evidence>
<name>A6NZX4_9FIRM</name>
<dbReference type="STRING" id="411467.BACCAP_03778"/>
<dbReference type="CDD" id="cd07186">
    <property type="entry name" value="CofD_like"/>
    <property type="match status" value="1"/>
</dbReference>
<reference evidence="3 4" key="1">
    <citation type="submission" date="2007-04" db="EMBL/GenBank/DDBJ databases">
        <authorList>
            <person name="Fulton L."/>
            <person name="Clifton S."/>
            <person name="Fulton B."/>
            <person name="Xu J."/>
            <person name="Minx P."/>
            <person name="Pepin K.H."/>
            <person name="Johnson M."/>
            <person name="Thiruvilangam P."/>
            <person name="Bhonagiri V."/>
            <person name="Nash W.E."/>
            <person name="Mardis E.R."/>
            <person name="Wilson R.K."/>
        </authorList>
    </citation>
    <scope>NUCLEOTIDE SEQUENCE [LARGE SCALE GENOMIC DNA]</scope>
    <source>
        <strain evidence="3 4">ATCC 29799</strain>
    </source>
</reference>
<dbReference type="InterPro" id="IPR038136">
    <property type="entry name" value="CofD-like_dom_sf"/>
</dbReference>
<evidence type="ECO:0000256" key="2">
    <source>
        <dbReference type="ARBA" id="ARBA00022842"/>
    </source>
</evidence>
<dbReference type="SUPFAM" id="SSF142338">
    <property type="entry name" value="CofD-like"/>
    <property type="match status" value="1"/>
</dbReference>
<comment type="caution">
    <text evidence="3">The sequence shown here is derived from an EMBL/GenBank/DDBJ whole genome shotgun (WGS) entry which is preliminary data.</text>
</comment>